<evidence type="ECO:0000313" key="1">
    <source>
        <dbReference type="EMBL" id="MBL0405852.1"/>
    </source>
</evidence>
<accession>A0A936ZEU0</accession>
<dbReference type="AlphaFoldDB" id="A0A936ZEU0"/>
<proteinExistence type="predicted"/>
<comment type="caution">
    <text evidence="1">The sequence shown here is derived from an EMBL/GenBank/DDBJ whole genome shotgun (WGS) entry which is preliminary data.</text>
</comment>
<keyword evidence="2" id="KW-1185">Reference proteome</keyword>
<dbReference type="GO" id="GO:0005509">
    <property type="term" value="F:calcium ion binding"/>
    <property type="evidence" value="ECO:0007669"/>
    <property type="project" value="InterPro"/>
</dbReference>
<gene>
    <name evidence="1" type="ORF">JKG68_17975</name>
</gene>
<protein>
    <submittedName>
        <fullName evidence="1">Calcium-binding protein</fullName>
    </submittedName>
</protein>
<dbReference type="EMBL" id="JAEQMY010000029">
    <property type="protein sequence ID" value="MBL0405852.1"/>
    <property type="molecule type" value="Genomic_DNA"/>
</dbReference>
<dbReference type="Proteomes" id="UP000605848">
    <property type="component" value="Unassembled WGS sequence"/>
</dbReference>
<evidence type="ECO:0000313" key="2">
    <source>
        <dbReference type="Proteomes" id="UP000605848"/>
    </source>
</evidence>
<dbReference type="InterPro" id="IPR018511">
    <property type="entry name" value="Hemolysin-typ_Ca-bd_CS"/>
</dbReference>
<sequence>MEFLINTVADNIQRDPQVTVLSDGRFVVVWEDAARDQIGARAFSADGVALGDEFQVNTTSVNGSPSPSVTALSNGGFAVAYETENYSVVVQAFGASLERLGGEVPVKADADNDSNAPIIVAMQGRYAVFFEGWGDQDGVIRAQIFNNDGTGATEPVVIAASATNKDVSKPIATMLVGGQTVIAWVEETRDAQGKSTALIKAQMLNADGSKLGGELIVKSSGLDGSLQKPAITQLADGGFAIAYFAQEDGFNSKDLYIATFKNNGERSQSDLFVERVYPSGGAEYSASLASLDDGRLVVSWSNYVSDFDNNRNGIHGQIIDPRQKAVKLEGSAFNDHYVGTRFNDSLKGAAGDDRLEGGLGKDTFTGGTGKDVFIFRSEAAKLNKDKIVDFKTRDDSIWLDNSVLSKLGKKGTDASPAKLSKAFFTIGEKAKDKNDYLVYDKNKGVLYYDADGSGAGKAVEIATLTKKLPMTYKDFFVI</sequence>
<dbReference type="PROSITE" id="PS00330">
    <property type="entry name" value="HEMOLYSIN_CALCIUM"/>
    <property type="match status" value="1"/>
</dbReference>
<reference evidence="1" key="1">
    <citation type="submission" date="2021-01" db="EMBL/GenBank/DDBJ databases">
        <title>Microvirga sp.</title>
        <authorList>
            <person name="Kim M.K."/>
        </authorList>
    </citation>
    <scope>NUCLEOTIDE SEQUENCE</scope>
    <source>
        <strain evidence="1">5420S-16</strain>
    </source>
</reference>
<name>A0A936ZEU0_9HYPH</name>
<dbReference type="PRINTS" id="PR00313">
    <property type="entry name" value="CABNDNGRPT"/>
</dbReference>
<organism evidence="1 2">
    <name type="scientific">Microvirga aerilata</name>
    <dbReference type="NCBI Taxonomy" id="670292"/>
    <lineage>
        <taxon>Bacteria</taxon>
        <taxon>Pseudomonadati</taxon>
        <taxon>Pseudomonadota</taxon>
        <taxon>Alphaproteobacteria</taxon>
        <taxon>Hyphomicrobiales</taxon>
        <taxon>Methylobacteriaceae</taxon>
        <taxon>Microvirga</taxon>
    </lineage>
</organism>
<dbReference type="Gene3D" id="2.150.10.10">
    <property type="entry name" value="Serralysin-like metalloprotease, C-terminal"/>
    <property type="match status" value="1"/>
</dbReference>
<dbReference type="InterPro" id="IPR011049">
    <property type="entry name" value="Serralysin-like_metalloprot_C"/>
</dbReference>
<dbReference type="Pfam" id="PF00353">
    <property type="entry name" value="HemolysinCabind"/>
    <property type="match status" value="1"/>
</dbReference>
<dbReference type="InterPro" id="IPR001343">
    <property type="entry name" value="Hemolysn_Ca-bd"/>
</dbReference>
<dbReference type="SUPFAM" id="SSF51120">
    <property type="entry name" value="beta-Roll"/>
    <property type="match status" value="1"/>
</dbReference>